<feature type="transmembrane region" description="Helical" evidence="9">
    <location>
        <begin position="396"/>
        <end position="424"/>
    </location>
</feature>
<evidence type="ECO:0000256" key="8">
    <source>
        <dbReference type="SAM" id="MobiDB-lite"/>
    </source>
</evidence>
<reference evidence="12 13" key="1">
    <citation type="submission" date="2019-05" db="EMBL/GenBank/DDBJ databases">
        <title>Georgenia *** sp. nov., and Georgenia *** sp. nov., isolated from the intestinal contents of plateau pika (Ochotona curzoniae) in the Qinghai-Tibet plateau of China.</title>
        <authorList>
            <person name="Tian Z."/>
        </authorList>
    </citation>
    <scope>NUCLEOTIDE SEQUENCE [LARGE SCALE GENOMIC DNA]</scope>
    <source>
        <strain evidence="12 13">Z443</strain>
    </source>
</reference>
<feature type="region of interest" description="Disordered" evidence="8">
    <location>
        <begin position="1"/>
        <end position="42"/>
    </location>
</feature>
<dbReference type="GO" id="GO:0022857">
    <property type="term" value="F:transmembrane transporter activity"/>
    <property type="evidence" value="ECO:0007669"/>
    <property type="project" value="TreeGrafter"/>
</dbReference>
<dbReference type="AlphaFoldDB" id="A0A5B8C4Z2"/>
<evidence type="ECO:0000259" key="10">
    <source>
        <dbReference type="Pfam" id="PF04290"/>
    </source>
</evidence>
<feature type="transmembrane region" description="Helical" evidence="9">
    <location>
        <begin position="469"/>
        <end position="489"/>
    </location>
</feature>
<feature type="transmembrane region" description="Helical" evidence="9">
    <location>
        <begin position="445"/>
        <end position="463"/>
    </location>
</feature>
<dbReference type="InterPro" id="IPR010656">
    <property type="entry name" value="DctM"/>
</dbReference>
<feature type="domain" description="Tripartite ATP-independent periplasmic transporters DctQ component" evidence="10">
    <location>
        <begin position="73"/>
        <end position="194"/>
    </location>
</feature>
<keyword evidence="2" id="KW-0813">Transport</keyword>
<feature type="transmembrane region" description="Helical" evidence="9">
    <location>
        <begin position="631"/>
        <end position="652"/>
    </location>
</feature>
<feature type="transmembrane region" description="Helical" evidence="9">
    <location>
        <begin position="67"/>
        <end position="87"/>
    </location>
</feature>
<feature type="transmembrane region" description="Helical" evidence="9">
    <location>
        <begin position="569"/>
        <end position="596"/>
    </location>
</feature>
<evidence type="ECO:0000313" key="13">
    <source>
        <dbReference type="Proteomes" id="UP000314616"/>
    </source>
</evidence>
<feature type="transmembrane region" description="Helical" evidence="9">
    <location>
        <begin position="139"/>
        <end position="161"/>
    </location>
</feature>
<dbReference type="EMBL" id="CP040915">
    <property type="protein sequence ID" value="QDC25653.1"/>
    <property type="molecule type" value="Genomic_DNA"/>
</dbReference>
<organism evidence="12 13">
    <name type="scientific">Georgenia yuyongxinii</name>
    <dbReference type="NCBI Taxonomy" id="2589797"/>
    <lineage>
        <taxon>Bacteria</taxon>
        <taxon>Bacillati</taxon>
        <taxon>Actinomycetota</taxon>
        <taxon>Actinomycetes</taxon>
        <taxon>Micrococcales</taxon>
        <taxon>Bogoriellaceae</taxon>
        <taxon>Georgenia</taxon>
    </lineage>
</organism>
<dbReference type="KEGG" id="gyu:FE374_14470"/>
<dbReference type="Pfam" id="PF04290">
    <property type="entry name" value="DctQ"/>
    <property type="match status" value="1"/>
</dbReference>
<gene>
    <name evidence="12" type="ORF">FE374_14470</name>
</gene>
<feature type="transmembrane region" description="Helical" evidence="9">
    <location>
        <begin position="99"/>
        <end position="118"/>
    </location>
</feature>
<dbReference type="Pfam" id="PF06808">
    <property type="entry name" value="DctM"/>
    <property type="match status" value="1"/>
</dbReference>
<dbReference type="NCBIfam" id="TIGR00786">
    <property type="entry name" value="dctM"/>
    <property type="match status" value="1"/>
</dbReference>
<evidence type="ECO:0000256" key="1">
    <source>
        <dbReference type="ARBA" id="ARBA00004429"/>
    </source>
</evidence>
<dbReference type="InterPro" id="IPR055348">
    <property type="entry name" value="DctQ"/>
</dbReference>
<sequence>MSSPSRPTEEDDAVTIAPTERRGNAVAPPEESTKLDELHESEDLPAARAPRLQAVVLFDRTIETATALLLIAMVGVAITQVFMRYVMDAPLAWPEEMSRWAFMWLVMLGCVTVTRTGSHIRMSMFVHLLPTRTRPYTDLLGIALSASALALVGYLGIGLMAETTGFSISGHVSYEWLYLALPVGALLSLLNLLRADVTGVPRWAVPATVAVGAVLAFVVLEGVQYSYLVVLDATVLSLVASMLLLALGAPVAHALLLGAAVAFAAGDLPEVVIANHFASAVSTNFTLLAIPFFIFMGALMNAGGITRAIIDLALSLVGHLRGGLGQVNIATSTLLGGLSGSSSADSAMVAKLLVRPMEQAGYPRAFAAALTAMGSITTTMIPPSISFLLYASLAGVSVGALFMAGVIPGLIFAAALMVAVWLLAGRVYRGIRAEPRSGWSQKGRALVYALPALLLPLGILMLLRQGAVTATEAGAVACLFAVVIGTFVYRRVSLGSFWAAAKESANDTAVILFLLAASGPLAWLLIAEQVPANVARRLEGIDNQALLMVLIVVFLLVVGLVLEPPPAMVLVVPILAPIAEAAGIDLVWLGVVLVLSIMLGQITPPVGGLIFIAAAVARAKVASVYWEARWLYLPVAVVLLLLVLFPALSLWLPTTLGFG</sequence>
<dbReference type="Proteomes" id="UP000314616">
    <property type="component" value="Chromosome"/>
</dbReference>
<feature type="transmembrane region" description="Helical" evidence="9">
    <location>
        <begin position="365"/>
        <end position="390"/>
    </location>
</feature>
<keyword evidence="7 9" id="KW-0472">Membrane</keyword>
<evidence type="ECO:0000256" key="6">
    <source>
        <dbReference type="ARBA" id="ARBA00022989"/>
    </source>
</evidence>
<feature type="transmembrane region" description="Helical" evidence="9">
    <location>
        <begin position="546"/>
        <end position="562"/>
    </location>
</feature>
<keyword evidence="4" id="KW-0997">Cell inner membrane</keyword>
<feature type="transmembrane region" description="Helical" evidence="9">
    <location>
        <begin position="285"/>
        <end position="305"/>
    </location>
</feature>
<dbReference type="PANTHER" id="PTHR33362:SF2">
    <property type="entry name" value="TRAP TRANSPORTER LARGE PERMEASE PROTEIN"/>
    <property type="match status" value="1"/>
</dbReference>
<feature type="domain" description="TRAP C4-dicarboxylate transport system permease DctM subunit" evidence="11">
    <location>
        <begin position="239"/>
        <end position="648"/>
    </location>
</feature>
<keyword evidence="3" id="KW-1003">Cell membrane</keyword>
<feature type="transmembrane region" description="Helical" evidence="9">
    <location>
        <begin position="200"/>
        <end position="219"/>
    </location>
</feature>
<name>A0A5B8C4Z2_9MICO</name>
<keyword evidence="5 9" id="KW-0812">Transmembrane</keyword>
<protein>
    <submittedName>
        <fullName evidence="12">TRAP transporter large permease subunit</fullName>
    </submittedName>
</protein>
<evidence type="ECO:0000256" key="4">
    <source>
        <dbReference type="ARBA" id="ARBA00022519"/>
    </source>
</evidence>
<evidence type="ECO:0000313" key="12">
    <source>
        <dbReference type="EMBL" id="QDC25653.1"/>
    </source>
</evidence>
<evidence type="ECO:0000256" key="3">
    <source>
        <dbReference type="ARBA" id="ARBA00022475"/>
    </source>
</evidence>
<dbReference type="GO" id="GO:0005886">
    <property type="term" value="C:plasma membrane"/>
    <property type="evidence" value="ECO:0007669"/>
    <property type="project" value="UniProtKB-SubCell"/>
</dbReference>
<accession>A0A5B8C4Z2</accession>
<feature type="transmembrane region" description="Helical" evidence="9">
    <location>
        <begin position="602"/>
        <end position="619"/>
    </location>
</feature>
<dbReference type="InterPro" id="IPR004681">
    <property type="entry name" value="TRAP_DctM"/>
</dbReference>
<dbReference type="OrthoDB" id="9777699at2"/>
<comment type="subcellular location">
    <subcellularLocation>
        <location evidence="1">Cell inner membrane</location>
        <topology evidence="1">Multi-pass membrane protein</topology>
    </subcellularLocation>
</comment>
<evidence type="ECO:0000256" key="7">
    <source>
        <dbReference type="ARBA" id="ARBA00023136"/>
    </source>
</evidence>
<evidence type="ECO:0000256" key="5">
    <source>
        <dbReference type="ARBA" id="ARBA00022692"/>
    </source>
</evidence>
<evidence type="ECO:0000259" key="11">
    <source>
        <dbReference type="Pfam" id="PF06808"/>
    </source>
</evidence>
<feature type="transmembrane region" description="Helical" evidence="9">
    <location>
        <begin position="176"/>
        <end position="193"/>
    </location>
</feature>
<feature type="transmembrane region" description="Helical" evidence="9">
    <location>
        <begin position="509"/>
        <end position="526"/>
    </location>
</feature>
<evidence type="ECO:0000256" key="9">
    <source>
        <dbReference type="SAM" id="Phobius"/>
    </source>
</evidence>
<proteinExistence type="predicted"/>
<dbReference type="PANTHER" id="PTHR33362">
    <property type="entry name" value="SIALIC ACID TRAP TRANSPORTER PERMEASE PROTEIN SIAT-RELATED"/>
    <property type="match status" value="1"/>
</dbReference>
<keyword evidence="6 9" id="KW-1133">Transmembrane helix</keyword>
<evidence type="ECO:0000256" key="2">
    <source>
        <dbReference type="ARBA" id="ARBA00022448"/>
    </source>
</evidence>
<feature type="compositionally biased region" description="Basic and acidic residues" evidence="8">
    <location>
        <begin position="31"/>
        <end position="42"/>
    </location>
</feature>